<sequence length="405" mass="45693">MEKAKDGPTDVKLPYCTDSDKVKDGPTDVKLPYCTDSDKAQDGPTNVKLPYCTDSDKAQDGPTNVKLPYCTDSDKANAGPTNAKLPYCTDSDKAKDSPSDAKLPDSDKDNNEVPTTSKPKIKPDKPAKPYKLPSCSEVDQAKTDAESKLPDGTEGAPESEGVGQEEDKDPDIDNNEVSTASKPKIKPDKPVEVFWRLGVVPYYLNPNTYDSLVSRRVKSVMNYLESTTCVKFSELASEPDEAISWLNFDNPDRARKCVYQPDVKYSGEILLVLGFDCLKWRQILQTILRGLGLRFEVSHPRRDDYVRIIWDNIQPEYRELFRIDHAGKDRPQYAMDYDPLSVLHFHDRAFSRNGQATIMPLVPQLQIRPSEMLSQMDMAKIELIFHRECNRRSVGEIVDTCQTQE</sequence>
<dbReference type="Proteomes" id="UP000823941">
    <property type="component" value="Chromosome 16"/>
</dbReference>
<dbReference type="Gene3D" id="3.40.390.10">
    <property type="entry name" value="Collagenase (Catalytic Domain)"/>
    <property type="match status" value="1"/>
</dbReference>
<feature type="compositionally biased region" description="Basic and acidic residues" evidence="3">
    <location>
        <begin position="18"/>
        <end position="27"/>
    </location>
</feature>
<feature type="domain" description="Peptidase M12A" evidence="4">
    <location>
        <begin position="183"/>
        <end position="390"/>
    </location>
</feature>
<dbReference type="SUPFAM" id="SSF55486">
    <property type="entry name" value="Metalloproteases ('zincins'), catalytic domain"/>
    <property type="match status" value="1"/>
</dbReference>
<name>A0ABQ7QDS5_PLUXY</name>
<comment type="caution">
    <text evidence="1">Lacks conserved residue(s) required for the propagation of feature annotation.</text>
</comment>
<keyword evidence="2" id="KW-0378">Hydrolase</keyword>
<keyword evidence="2" id="KW-0645">Protease</keyword>
<evidence type="ECO:0000313" key="6">
    <source>
        <dbReference type="Proteomes" id="UP000823941"/>
    </source>
</evidence>
<evidence type="ECO:0000259" key="4">
    <source>
        <dbReference type="PROSITE" id="PS51864"/>
    </source>
</evidence>
<dbReference type="PANTHER" id="PTHR10127">
    <property type="entry name" value="DISCOIDIN, CUB, EGF, LAMININ , AND ZINC METALLOPROTEASE DOMAIN CONTAINING"/>
    <property type="match status" value="1"/>
</dbReference>
<keyword evidence="6" id="KW-1185">Reference proteome</keyword>
<evidence type="ECO:0000256" key="3">
    <source>
        <dbReference type="SAM" id="MobiDB-lite"/>
    </source>
</evidence>
<dbReference type="InterPro" id="IPR006026">
    <property type="entry name" value="Peptidase_Metallo"/>
</dbReference>
<feature type="compositionally biased region" description="Acidic residues" evidence="3">
    <location>
        <begin position="163"/>
        <end position="174"/>
    </location>
</feature>
<evidence type="ECO:0000256" key="1">
    <source>
        <dbReference type="PROSITE-ProRule" id="PRU01211"/>
    </source>
</evidence>
<keyword evidence="2" id="KW-0482">Metalloprotease</keyword>
<evidence type="ECO:0000313" key="5">
    <source>
        <dbReference type="EMBL" id="KAG7303362.1"/>
    </source>
</evidence>
<accession>A0ABQ7QDS5</accession>
<reference evidence="5 6" key="1">
    <citation type="submission" date="2021-06" db="EMBL/GenBank/DDBJ databases">
        <title>A haploid diamondback moth (Plutella xylostella L.) genome assembly resolves 31 chromosomes and identifies a diamide resistance mutation.</title>
        <authorList>
            <person name="Ward C.M."/>
            <person name="Perry K.D."/>
            <person name="Baker G."/>
            <person name="Powis K."/>
            <person name="Heckel D.G."/>
            <person name="Baxter S.W."/>
        </authorList>
    </citation>
    <scope>NUCLEOTIDE SEQUENCE [LARGE SCALE GENOMIC DNA]</scope>
    <source>
        <strain evidence="5 6">LV</strain>
        <tissue evidence="5">Single pupa</tissue>
    </source>
</reference>
<feature type="region of interest" description="Disordered" evidence="3">
    <location>
        <begin position="1"/>
        <end position="184"/>
    </location>
</feature>
<dbReference type="PANTHER" id="PTHR10127:SF850">
    <property type="entry name" value="METALLOENDOPEPTIDASE"/>
    <property type="match status" value="1"/>
</dbReference>
<comment type="cofactor">
    <cofactor evidence="2">
        <name>Zn(2+)</name>
        <dbReference type="ChEBI" id="CHEBI:29105"/>
    </cofactor>
    <text evidence="2">Binds 1 zinc ion per subunit.</text>
</comment>
<dbReference type="EMBL" id="JAHIBW010000016">
    <property type="protein sequence ID" value="KAG7303362.1"/>
    <property type="molecule type" value="Genomic_DNA"/>
</dbReference>
<gene>
    <name evidence="5" type="ORF">JYU34_011852</name>
</gene>
<dbReference type="Pfam" id="PF01400">
    <property type="entry name" value="Astacin"/>
    <property type="match status" value="1"/>
</dbReference>
<dbReference type="EC" id="3.4.24.-" evidence="2"/>
<feature type="compositionally biased region" description="Basic and acidic residues" evidence="3">
    <location>
        <begin position="90"/>
        <end position="111"/>
    </location>
</feature>
<organism evidence="5 6">
    <name type="scientific">Plutella xylostella</name>
    <name type="common">Diamondback moth</name>
    <name type="synonym">Plutella maculipennis</name>
    <dbReference type="NCBI Taxonomy" id="51655"/>
    <lineage>
        <taxon>Eukaryota</taxon>
        <taxon>Metazoa</taxon>
        <taxon>Ecdysozoa</taxon>
        <taxon>Arthropoda</taxon>
        <taxon>Hexapoda</taxon>
        <taxon>Insecta</taxon>
        <taxon>Pterygota</taxon>
        <taxon>Neoptera</taxon>
        <taxon>Endopterygota</taxon>
        <taxon>Lepidoptera</taxon>
        <taxon>Glossata</taxon>
        <taxon>Ditrysia</taxon>
        <taxon>Yponomeutoidea</taxon>
        <taxon>Plutellidae</taxon>
        <taxon>Plutella</taxon>
    </lineage>
</organism>
<keyword evidence="2" id="KW-0862">Zinc</keyword>
<comment type="caution">
    <text evidence="5">The sequence shown here is derived from an EMBL/GenBank/DDBJ whole genome shotgun (WGS) entry which is preliminary data.</text>
</comment>
<protein>
    <recommendedName>
        <fullName evidence="2">Metalloendopeptidase</fullName>
        <ecNumber evidence="2">3.4.24.-</ecNumber>
    </recommendedName>
</protein>
<dbReference type="PROSITE" id="PS51864">
    <property type="entry name" value="ASTACIN"/>
    <property type="match status" value="1"/>
</dbReference>
<dbReference type="PRINTS" id="PR00480">
    <property type="entry name" value="ASTACIN"/>
</dbReference>
<dbReference type="InterPro" id="IPR001506">
    <property type="entry name" value="Peptidase_M12A"/>
</dbReference>
<feature type="compositionally biased region" description="Basic and acidic residues" evidence="3">
    <location>
        <begin position="139"/>
        <end position="151"/>
    </location>
</feature>
<dbReference type="SMART" id="SM00235">
    <property type="entry name" value="ZnMc"/>
    <property type="match status" value="1"/>
</dbReference>
<evidence type="ECO:0000256" key="2">
    <source>
        <dbReference type="RuleBase" id="RU361183"/>
    </source>
</evidence>
<keyword evidence="2" id="KW-0479">Metal-binding</keyword>
<proteinExistence type="predicted"/>
<dbReference type="InterPro" id="IPR024079">
    <property type="entry name" value="MetalloPept_cat_dom_sf"/>
</dbReference>